<comment type="pathway">
    <text evidence="7">Quinol/quinone metabolism; menaquinone biosynthesis.</text>
</comment>
<evidence type="ECO:0000256" key="2">
    <source>
        <dbReference type="ARBA" id="ARBA00022679"/>
    </source>
</evidence>
<evidence type="ECO:0000256" key="6">
    <source>
        <dbReference type="ARBA" id="ARBA00023211"/>
    </source>
</evidence>
<dbReference type="Pfam" id="PF02775">
    <property type="entry name" value="TPP_enzyme_C"/>
    <property type="match status" value="1"/>
</dbReference>
<comment type="catalytic activity">
    <reaction evidence="7">
        <text>isochorismate + 2-oxoglutarate + H(+) = 5-enolpyruvoyl-6-hydroxy-2-succinyl-cyclohex-3-ene-1-carboxylate + CO2</text>
        <dbReference type="Rhea" id="RHEA:25593"/>
        <dbReference type="ChEBI" id="CHEBI:15378"/>
        <dbReference type="ChEBI" id="CHEBI:16526"/>
        <dbReference type="ChEBI" id="CHEBI:16810"/>
        <dbReference type="ChEBI" id="CHEBI:29780"/>
        <dbReference type="ChEBI" id="CHEBI:58818"/>
        <dbReference type="EC" id="2.2.1.9"/>
    </reaction>
</comment>
<keyword evidence="1 7" id="KW-0474">Menaquinone biosynthesis</keyword>
<sequence>MTDLKPGNNSFYWSTVFFRQLQSFGVQNVIISPGSRSTPLTLAAAANNYLKKHVILDERSAAFTALGIGKATNIPAVLVCTSGTAVANYYPAVIEAKQSGIPMIVATADRPEELVAKGANQAINQQHIYGNYPVFYKDIGEPANGSIGTLKELTKQAFQASRQNQGTAHLNFPFRKPLQPDPDFLQKITSENRKLTPQSSVSNSSKEINIDLTDSLSQNIIQTAERPLIIVGQLSASSSSEPIFALAEKLQAPVISEYGHPESDCDIQGFDGFLRSSENIEELKPDLILRFGLQPASKSVLQAVRQWHANHHIYFADTDRNIDIFNTTTKRIQWDGKTFDTSNTSQKPDQWLEKWKQAEQSFFEQAQSMADDIEPLTDGHIYQQILPDIPDEHTIAISNSFPARDQSLFARFGRQSIVTNRGVSGIDGVTSTAIGATIGSQKPLVLFTGDLAFLHDSNALLNHQLVDQPLVIIVINNSGGSIFRMLPIADQEEYFEPYFETPQAADISSLTTSHNIPYQKIDSRSKLLNFDVSDWIAQHPGCSVVECTTNTDASMKLRNRLWNIRI</sequence>
<evidence type="ECO:0000256" key="3">
    <source>
        <dbReference type="ARBA" id="ARBA00022723"/>
    </source>
</evidence>
<dbReference type="AlphaFoldDB" id="A0A5D3YPN7"/>
<dbReference type="InterPro" id="IPR011766">
    <property type="entry name" value="TPP_enzyme_TPP-bd"/>
</dbReference>
<evidence type="ECO:0000313" key="11">
    <source>
        <dbReference type="Proteomes" id="UP000324595"/>
    </source>
</evidence>
<dbReference type="Proteomes" id="UP000324595">
    <property type="component" value="Unassembled WGS sequence"/>
</dbReference>
<dbReference type="GO" id="GO:0009234">
    <property type="term" value="P:menaquinone biosynthetic process"/>
    <property type="evidence" value="ECO:0007669"/>
    <property type="project" value="UniProtKB-UniRule"/>
</dbReference>
<evidence type="ECO:0000256" key="5">
    <source>
        <dbReference type="ARBA" id="ARBA00023052"/>
    </source>
</evidence>
<dbReference type="UniPathway" id="UPA00079"/>
<dbReference type="HAMAP" id="MF_01659">
    <property type="entry name" value="MenD"/>
    <property type="match status" value="1"/>
</dbReference>
<dbReference type="Gene3D" id="3.40.50.1220">
    <property type="entry name" value="TPP-binding domain"/>
    <property type="match status" value="1"/>
</dbReference>
<comment type="subunit">
    <text evidence="7">Homodimer.</text>
</comment>
<dbReference type="PANTHER" id="PTHR42916:SF1">
    <property type="entry name" value="PROTEIN PHYLLO, CHLOROPLASTIC"/>
    <property type="match status" value="1"/>
</dbReference>
<dbReference type="GO" id="GO:0000287">
    <property type="term" value="F:magnesium ion binding"/>
    <property type="evidence" value="ECO:0007669"/>
    <property type="project" value="UniProtKB-UniRule"/>
</dbReference>
<evidence type="ECO:0000259" key="8">
    <source>
        <dbReference type="Pfam" id="PF02775"/>
    </source>
</evidence>
<feature type="domain" description="Thiamine pyrophosphate enzyme N-terminal TPP-binding" evidence="9">
    <location>
        <begin position="15"/>
        <end position="127"/>
    </location>
</feature>
<keyword evidence="2 7" id="KW-0808">Transferase</keyword>
<dbReference type="Pfam" id="PF02776">
    <property type="entry name" value="TPP_enzyme_N"/>
    <property type="match status" value="1"/>
</dbReference>
<dbReference type="OrthoDB" id="9791859at2"/>
<evidence type="ECO:0000256" key="4">
    <source>
        <dbReference type="ARBA" id="ARBA00022842"/>
    </source>
</evidence>
<protein>
    <recommendedName>
        <fullName evidence="7">2-succinyl-5-enolpyruvyl-6-hydroxy-3-cyclohexene-1-carboxylate synthase</fullName>
        <shortName evidence="7">SEPHCHC synthase</shortName>
        <ecNumber evidence="7">2.2.1.9</ecNumber>
    </recommendedName>
    <alternativeName>
        <fullName evidence="7">Menaquinone biosynthesis protein MenD</fullName>
    </alternativeName>
</protein>
<dbReference type="NCBIfam" id="TIGR00173">
    <property type="entry name" value="menD"/>
    <property type="match status" value="1"/>
</dbReference>
<evidence type="ECO:0000256" key="7">
    <source>
        <dbReference type="HAMAP-Rule" id="MF_01659"/>
    </source>
</evidence>
<dbReference type="InterPro" id="IPR029035">
    <property type="entry name" value="DHS-like_NAD/FAD-binding_dom"/>
</dbReference>
<gene>
    <name evidence="7" type="primary">menD</name>
    <name evidence="10" type="ORF">LX73_0297</name>
</gene>
<comment type="similarity">
    <text evidence="7">Belongs to the TPP enzyme family. MenD subfamily.</text>
</comment>
<dbReference type="PANTHER" id="PTHR42916">
    <property type="entry name" value="2-SUCCINYL-5-ENOLPYRUVYL-6-HYDROXY-3-CYCLOHEXENE-1-CARBOXYLATE SYNTHASE"/>
    <property type="match status" value="1"/>
</dbReference>
<comment type="function">
    <text evidence="7">Catalyzes the thiamine diphosphate-dependent decarboxylation of 2-oxoglutarate and the subsequent addition of the resulting succinic semialdehyde-thiamine pyrophosphate anion to isochorismate to yield 2-succinyl-5-enolpyruvyl-6-hydroxy-3-cyclohexene-1-carboxylate (SEPHCHC).</text>
</comment>
<keyword evidence="4 7" id="KW-0460">Magnesium</keyword>
<dbReference type="GO" id="GO:0030976">
    <property type="term" value="F:thiamine pyrophosphate binding"/>
    <property type="evidence" value="ECO:0007669"/>
    <property type="project" value="UniProtKB-UniRule"/>
</dbReference>
<dbReference type="InterPro" id="IPR029061">
    <property type="entry name" value="THDP-binding"/>
</dbReference>
<dbReference type="EC" id="2.2.1.9" evidence="7"/>
<dbReference type="Gene3D" id="3.40.50.970">
    <property type="match status" value="2"/>
</dbReference>
<accession>A0A5D3YPN7</accession>
<dbReference type="SUPFAM" id="SSF52467">
    <property type="entry name" value="DHS-like NAD/FAD-binding domain"/>
    <property type="match status" value="1"/>
</dbReference>
<proteinExistence type="inferred from homology"/>
<keyword evidence="6 7" id="KW-0464">Manganese</keyword>
<dbReference type="InterPro" id="IPR004433">
    <property type="entry name" value="MenaQ_synth_MenD"/>
</dbReference>
<evidence type="ECO:0000256" key="1">
    <source>
        <dbReference type="ARBA" id="ARBA00022428"/>
    </source>
</evidence>
<evidence type="ECO:0000259" key="9">
    <source>
        <dbReference type="Pfam" id="PF02776"/>
    </source>
</evidence>
<reference evidence="10 11" key="1">
    <citation type="submission" date="2019-07" db="EMBL/GenBank/DDBJ databases">
        <title>Genomic Encyclopedia of Archaeal and Bacterial Type Strains, Phase II (KMG-II): from individual species to whole genera.</title>
        <authorList>
            <person name="Goeker M."/>
        </authorList>
    </citation>
    <scope>NUCLEOTIDE SEQUENCE [LARGE SCALE GENOMIC DNA]</scope>
    <source>
        <strain evidence="10 11">DSM 21935</strain>
    </source>
</reference>
<dbReference type="UniPathway" id="UPA01057">
    <property type="reaction ID" value="UER00164"/>
</dbReference>
<comment type="cofactor">
    <cofactor evidence="7">
        <name>Mg(2+)</name>
        <dbReference type="ChEBI" id="CHEBI:18420"/>
    </cofactor>
    <cofactor evidence="7">
        <name>Mn(2+)</name>
        <dbReference type="ChEBI" id="CHEBI:29035"/>
    </cofactor>
</comment>
<dbReference type="GO" id="GO:0070204">
    <property type="term" value="F:2-succinyl-5-enolpyruvyl-6-hydroxy-3-cyclohexene-1-carboxylic-acid synthase activity"/>
    <property type="evidence" value="ECO:0007669"/>
    <property type="project" value="UniProtKB-UniRule"/>
</dbReference>
<keyword evidence="11" id="KW-1185">Reference proteome</keyword>
<keyword evidence="5 7" id="KW-0786">Thiamine pyrophosphate</keyword>
<dbReference type="GO" id="GO:0030145">
    <property type="term" value="F:manganese ion binding"/>
    <property type="evidence" value="ECO:0007669"/>
    <property type="project" value="UniProtKB-UniRule"/>
</dbReference>
<name>A0A5D3YPN7_9BACT</name>
<dbReference type="CDD" id="cd02009">
    <property type="entry name" value="TPP_SHCHC_synthase"/>
    <property type="match status" value="1"/>
</dbReference>
<comment type="cofactor">
    <cofactor evidence="7">
        <name>thiamine diphosphate</name>
        <dbReference type="ChEBI" id="CHEBI:58937"/>
    </cofactor>
    <text evidence="7">Binds 1 thiamine pyrophosphate per subunit.</text>
</comment>
<comment type="pathway">
    <text evidence="7">Quinol/quinone metabolism; 1,4-dihydroxy-2-naphthoate biosynthesis; 1,4-dihydroxy-2-naphthoate from chorismate: step 2/7.</text>
</comment>
<dbReference type="RefSeq" id="WP_148897686.1">
    <property type="nucleotide sequence ID" value="NZ_VNHY01000001.1"/>
</dbReference>
<feature type="domain" description="Thiamine pyrophosphate enzyme TPP-binding" evidence="8">
    <location>
        <begin position="415"/>
        <end position="547"/>
    </location>
</feature>
<keyword evidence="3 7" id="KW-0479">Metal-binding</keyword>
<dbReference type="CDD" id="cd07037">
    <property type="entry name" value="TPP_PYR_MenD"/>
    <property type="match status" value="1"/>
</dbReference>
<organism evidence="10 11">
    <name type="scientific">Fodinibius salinus</name>
    <dbReference type="NCBI Taxonomy" id="860790"/>
    <lineage>
        <taxon>Bacteria</taxon>
        <taxon>Pseudomonadati</taxon>
        <taxon>Balneolota</taxon>
        <taxon>Balneolia</taxon>
        <taxon>Balneolales</taxon>
        <taxon>Balneolaceae</taxon>
        <taxon>Fodinibius</taxon>
    </lineage>
</organism>
<comment type="caution">
    <text evidence="10">The sequence shown here is derived from an EMBL/GenBank/DDBJ whole genome shotgun (WGS) entry which is preliminary data.</text>
</comment>
<dbReference type="InterPro" id="IPR012001">
    <property type="entry name" value="Thiamin_PyroP_enz_TPP-bd_dom"/>
</dbReference>
<dbReference type="PIRSF" id="PIRSF004983">
    <property type="entry name" value="MenD"/>
    <property type="match status" value="1"/>
</dbReference>
<evidence type="ECO:0000313" key="10">
    <source>
        <dbReference type="EMBL" id="TYP95003.1"/>
    </source>
</evidence>
<dbReference type="SUPFAM" id="SSF52518">
    <property type="entry name" value="Thiamin diphosphate-binding fold (THDP-binding)"/>
    <property type="match status" value="2"/>
</dbReference>
<dbReference type="EMBL" id="VNHY01000001">
    <property type="protein sequence ID" value="TYP95003.1"/>
    <property type="molecule type" value="Genomic_DNA"/>
</dbReference>